<keyword evidence="7 12" id="KW-0812">Transmembrane</keyword>
<keyword evidence="6" id="KW-1003">Cell membrane</keyword>
<feature type="transmembrane region" description="Helical" evidence="12">
    <location>
        <begin position="12"/>
        <end position="40"/>
    </location>
</feature>
<keyword evidence="16" id="KW-1185">Reference proteome</keyword>
<gene>
    <name evidence="15" type="ORF">FCN80_04700</name>
</gene>
<dbReference type="InterPro" id="IPR003593">
    <property type="entry name" value="AAA+_ATPase"/>
</dbReference>
<evidence type="ECO:0000256" key="10">
    <source>
        <dbReference type="ARBA" id="ARBA00022989"/>
    </source>
</evidence>
<name>A0ABY2SP65_9HYPH</name>
<protein>
    <submittedName>
        <fullName evidence="15">Amino acid ABC transporter permease/ATP-binding protein</fullName>
    </submittedName>
</protein>
<evidence type="ECO:0000259" key="13">
    <source>
        <dbReference type="PROSITE" id="PS50893"/>
    </source>
</evidence>
<dbReference type="SMART" id="SM00382">
    <property type="entry name" value="AAA"/>
    <property type="match status" value="1"/>
</dbReference>
<evidence type="ECO:0000256" key="12">
    <source>
        <dbReference type="RuleBase" id="RU363032"/>
    </source>
</evidence>
<dbReference type="InterPro" id="IPR017871">
    <property type="entry name" value="ABC_transporter-like_CS"/>
</dbReference>
<evidence type="ECO:0000259" key="14">
    <source>
        <dbReference type="PROSITE" id="PS50928"/>
    </source>
</evidence>
<comment type="similarity">
    <text evidence="3">Belongs to the ABC transporter superfamily.</text>
</comment>
<dbReference type="Pfam" id="PF00005">
    <property type="entry name" value="ABC_tran"/>
    <property type="match status" value="1"/>
</dbReference>
<dbReference type="PROSITE" id="PS50893">
    <property type="entry name" value="ABC_TRANSPORTER_2"/>
    <property type="match status" value="1"/>
</dbReference>
<organism evidence="15 16">
    <name type="scientific">Martelella alba</name>
    <dbReference type="NCBI Taxonomy" id="2590451"/>
    <lineage>
        <taxon>Bacteria</taxon>
        <taxon>Pseudomonadati</taxon>
        <taxon>Pseudomonadota</taxon>
        <taxon>Alphaproteobacteria</taxon>
        <taxon>Hyphomicrobiales</taxon>
        <taxon>Aurantimonadaceae</taxon>
        <taxon>Martelella</taxon>
    </lineage>
</organism>
<sequence>MEHFLHYLTLGYLLQGILYTLQITLYGLVGGTLIGILLAAMQLSRFTLLAGFSRGYAVIFRGTPLILQLVFVYDALPYAGLKLSAVAAGAVALSLNEAPFISEIIRAAILSVNRGQIMAGQALGMAPSVITHKIIIPQAIRTMLPAFGGEAVSALKNSSLASFISVQELTLRSTQLASSTFDFFSIFFASGVMYLALTGIIAALQLLLERVLDFEVKNVRTTGKIDAILNTLPKTRLKSLSDADIVAGDASGDVLIDIRGLHKSYGDNKVLNGLDLHIRKGQIVALLGPSGSGKSTLLRCINGLDQYDAGEIAIGGDVIGRASSGEALLEKALARQRVKNKIGMVFQNFNLFQHINAIENVAMPLMWIYGESRGTAYQHAYGLLKRVGLENRYAALPGQMSGGQQQRVAIARTLATRPRILLLDEPTSALDPELVGEVLEIIRGLAQVEGLTMVISTHQIRFAEQVADYCVFLDGGVVVEEGDARQVINQPRHPRTQRFLSLMAQTQ</sequence>
<dbReference type="Pfam" id="PF00528">
    <property type="entry name" value="BPD_transp_1"/>
    <property type="match status" value="1"/>
</dbReference>
<feature type="transmembrane region" description="Helical" evidence="12">
    <location>
        <begin position="183"/>
        <end position="208"/>
    </location>
</feature>
<comment type="caution">
    <text evidence="15">The sequence shown here is derived from an EMBL/GenBank/DDBJ whole genome shotgun (WGS) entry which is preliminary data.</text>
</comment>
<comment type="similarity">
    <text evidence="4">Belongs to the binding-protein-dependent transport system permease family. HisMQ subfamily.</text>
</comment>
<feature type="transmembrane region" description="Helical" evidence="12">
    <location>
        <begin position="52"/>
        <end position="73"/>
    </location>
</feature>
<evidence type="ECO:0000313" key="16">
    <source>
        <dbReference type="Proteomes" id="UP000305202"/>
    </source>
</evidence>
<evidence type="ECO:0000256" key="9">
    <source>
        <dbReference type="ARBA" id="ARBA00022840"/>
    </source>
</evidence>
<evidence type="ECO:0000256" key="8">
    <source>
        <dbReference type="ARBA" id="ARBA00022741"/>
    </source>
</evidence>
<dbReference type="RefSeq" id="WP_136988744.1">
    <property type="nucleotide sequence ID" value="NZ_SZPQ01000003.1"/>
</dbReference>
<feature type="domain" description="ABC transmembrane type-1" evidence="14">
    <location>
        <begin position="17"/>
        <end position="205"/>
    </location>
</feature>
<comment type="subcellular location">
    <subcellularLocation>
        <location evidence="2">Cell inner membrane</location>
        <topology evidence="2">Multi-pass membrane protein</topology>
    </subcellularLocation>
    <subcellularLocation>
        <location evidence="12">Cell membrane</location>
        <topology evidence="12">Multi-pass membrane protein</topology>
    </subcellularLocation>
    <subcellularLocation>
        <location evidence="1">Cell membrane</location>
        <topology evidence="1">Peripheral membrane protein</topology>
    </subcellularLocation>
</comment>
<feature type="domain" description="ABC transporter" evidence="13">
    <location>
        <begin position="256"/>
        <end position="500"/>
    </location>
</feature>
<keyword evidence="9" id="KW-0067">ATP-binding</keyword>
<dbReference type="InterPro" id="IPR035906">
    <property type="entry name" value="MetI-like_sf"/>
</dbReference>
<reference evidence="15 16" key="1">
    <citation type="submission" date="2019-04" db="EMBL/GenBank/DDBJ databases">
        <authorList>
            <person name="Li M."/>
            <person name="Gao C."/>
        </authorList>
    </citation>
    <scope>NUCLEOTIDE SEQUENCE [LARGE SCALE GENOMIC DNA]</scope>
    <source>
        <strain evidence="15 16">BGMRC 2031</strain>
    </source>
</reference>
<dbReference type="PANTHER" id="PTHR43166">
    <property type="entry name" value="AMINO ACID IMPORT ATP-BINDING PROTEIN"/>
    <property type="match status" value="1"/>
</dbReference>
<dbReference type="CDD" id="cd06261">
    <property type="entry name" value="TM_PBP2"/>
    <property type="match status" value="1"/>
</dbReference>
<dbReference type="PANTHER" id="PTHR43166:SF35">
    <property type="entry name" value="L-CYSTINE IMPORT ATP-BINDING PROTEIN TCYN"/>
    <property type="match status" value="1"/>
</dbReference>
<evidence type="ECO:0000256" key="3">
    <source>
        <dbReference type="ARBA" id="ARBA00005417"/>
    </source>
</evidence>
<accession>A0ABY2SP65</accession>
<dbReference type="InterPro" id="IPR000515">
    <property type="entry name" value="MetI-like"/>
</dbReference>
<dbReference type="NCBIfam" id="TIGR01726">
    <property type="entry name" value="HEQRo_perm_3TM"/>
    <property type="match status" value="1"/>
</dbReference>
<keyword evidence="5 12" id="KW-0813">Transport</keyword>
<dbReference type="EMBL" id="SZPQ01000003">
    <property type="protein sequence ID" value="TKI07749.1"/>
    <property type="molecule type" value="Genomic_DNA"/>
</dbReference>
<dbReference type="Gene3D" id="1.10.3720.10">
    <property type="entry name" value="MetI-like"/>
    <property type="match status" value="1"/>
</dbReference>
<proteinExistence type="inferred from homology"/>
<keyword evidence="11 12" id="KW-0472">Membrane</keyword>
<evidence type="ECO:0000256" key="2">
    <source>
        <dbReference type="ARBA" id="ARBA00004429"/>
    </source>
</evidence>
<dbReference type="PROSITE" id="PS50928">
    <property type="entry name" value="ABC_TM1"/>
    <property type="match status" value="1"/>
</dbReference>
<dbReference type="InterPro" id="IPR027417">
    <property type="entry name" value="P-loop_NTPase"/>
</dbReference>
<evidence type="ECO:0000256" key="6">
    <source>
        <dbReference type="ARBA" id="ARBA00022475"/>
    </source>
</evidence>
<dbReference type="Proteomes" id="UP000305202">
    <property type="component" value="Unassembled WGS sequence"/>
</dbReference>
<dbReference type="SUPFAM" id="SSF161098">
    <property type="entry name" value="MetI-like"/>
    <property type="match status" value="1"/>
</dbReference>
<dbReference type="SUPFAM" id="SSF52540">
    <property type="entry name" value="P-loop containing nucleoside triphosphate hydrolases"/>
    <property type="match status" value="1"/>
</dbReference>
<evidence type="ECO:0000313" key="15">
    <source>
        <dbReference type="EMBL" id="TKI07749.1"/>
    </source>
</evidence>
<dbReference type="InterPro" id="IPR003439">
    <property type="entry name" value="ABC_transporter-like_ATP-bd"/>
</dbReference>
<dbReference type="InterPro" id="IPR010065">
    <property type="entry name" value="AA_ABC_transptr_permease_3TM"/>
</dbReference>
<dbReference type="PROSITE" id="PS00211">
    <property type="entry name" value="ABC_TRANSPORTER_1"/>
    <property type="match status" value="1"/>
</dbReference>
<evidence type="ECO:0000256" key="11">
    <source>
        <dbReference type="ARBA" id="ARBA00023136"/>
    </source>
</evidence>
<keyword evidence="10 12" id="KW-1133">Transmembrane helix</keyword>
<keyword evidence="8" id="KW-0547">Nucleotide-binding</keyword>
<evidence type="ECO:0000256" key="7">
    <source>
        <dbReference type="ARBA" id="ARBA00022692"/>
    </source>
</evidence>
<evidence type="ECO:0000256" key="1">
    <source>
        <dbReference type="ARBA" id="ARBA00004202"/>
    </source>
</evidence>
<dbReference type="InterPro" id="IPR050086">
    <property type="entry name" value="MetN_ABC_transporter-like"/>
</dbReference>
<evidence type="ECO:0000256" key="4">
    <source>
        <dbReference type="ARBA" id="ARBA00010072"/>
    </source>
</evidence>
<evidence type="ECO:0000256" key="5">
    <source>
        <dbReference type="ARBA" id="ARBA00022448"/>
    </source>
</evidence>
<dbReference type="Gene3D" id="3.40.50.300">
    <property type="entry name" value="P-loop containing nucleotide triphosphate hydrolases"/>
    <property type="match status" value="1"/>
</dbReference>